<evidence type="ECO:0000313" key="2">
    <source>
        <dbReference type="EMBL" id="AMV68180.1"/>
    </source>
</evidence>
<evidence type="ECO:0000313" key="4">
    <source>
        <dbReference type="Proteomes" id="UP000076405"/>
    </source>
</evidence>
<protein>
    <submittedName>
        <fullName evidence="1">Uncharacterized protein</fullName>
    </submittedName>
</protein>
<dbReference type="EMBL" id="CP012277">
    <property type="protein sequence ID" value="AMV63806.1"/>
    <property type="molecule type" value="Genomic_DNA"/>
</dbReference>
<proteinExistence type="predicted"/>
<dbReference type="AlphaFoldDB" id="A0AAC9B3R3"/>
<dbReference type="KEGG" id="pdm:ADU72_0024"/>
<geneLocation type="plasmid" evidence="3">
    <name>pl21535-1</name>
</geneLocation>
<keyword evidence="1" id="KW-0614">Plasmid</keyword>
<sequence>MVPVIIPVFGMLTGAGLSETSSLLIHVSAPLKSHDYSQAGNSHGFCVV</sequence>
<dbReference type="EMBL" id="CP012289">
    <property type="protein sequence ID" value="AMV68180.1"/>
    <property type="molecule type" value="Genomic_DNA"/>
</dbReference>
<evidence type="ECO:0000313" key="3">
    <source>
        <dbReference type="Proteomes" id="UP000076244"/>
    </source>
</evidence>
<gene>
    <name evidence="1" type="ORF">ADU70_0284</name>
    <name evidence="2" type="ORF">ADU72_0024</name>
</gene>
<geneLocation type="plasmid" evidence="1">
    <name>pL21533-2</name>
</geneLocation>
<evidence type="ECO:0000313" key="1">
    <source>
        <dbReference type="EMBL" id="AMV63806.1"/>
    </source>
</evidence>
<keyword evidence="3" id="KW-1185">Reference proteome</keyword>
<dbReference type="Proteomes" id="UP000076405">
    <property type="component" value="Plasmid pL21533-2"/>
</dbReference>
<dbReference type="Proteomes" id="UP000076244">
    <property type="component" value="Plasmid pL21535-1"/>
</dbReference>
<organism evidence="1 4">
    <name type="scientific">Pediococcus damnosus</name>
    <dbReference type="NCBI Taxonomy" id="51663"/>
    <lineage>
        <taxon>Bacteria</taxon>
        <taxon>Bacillati</taxon>
        <taxon>Bacillota</taxon>
        <taxon>Bacilli</taxon>
        <taxon>Lactobacillales</taxon>
        <taxon>Lactobacillaceae</taxon>
        <taxon>Pediococcus</taxon>
    </lineage>
</organism>
<name>A0AAC9B3R3_9LACO</name>
<geneLocation type="plasmid" evidence="2">
    <name>pL21535-1</name>
</geneLocation>
<accession>A0AAC9B3R3</accession>
<reference evidence="3 4" key="1">
    <citation type="journal article" date="2016" name="PLoS ONE">
        <title>The Identification of Novel Diagnostic Marker Genes for the Detection of Beer Spoiling Pediococcus damnosus Strains Using the BlAst Diagnostic Gene findEr.</title>
        <authorList>
            <person name="Behr J."/>
            <person name="Geissler A.J."/>
            <person name="Schmid J."/>
            <person name="Zehe A."/>
            <person name="Vogel R.F."/>
        </authorList>
    </citation>
    <scope>NUCLEOTIDE SEQUENCE [LARGE SCALE GENOMIC DNA]</scope>
    <source>
        <strain evidence="1 4">TMW 2.1533</strain>
        <strain evidence="2 3">TMW 2.1535</strain>
        <plasmid evidence="4">pl21533-2</plasmid>
        <plasmid evidence="1">pL21533-2</plasmid>
        <plasmid evidence="2">pL21535-1</plasmid>
        <plasmid evidence="3">pl21535-1</plasmid>
    </source>
</reference>
<geneLocation type="plasmid" evidence="4">
    <name>pl21533-2</name>
</geneLocation>